<dbReference type="STRING" id="1618647.UW30_C0002G0050"/>
<dbReference type="SUPFAM" id="SSF53474">
    <property type="entry name" value="alpha/beta-Hydrolases"/>
    <property type="match status" value="1"/>
</dbReference>
<evidence type="ECO:0000313" key="4">
    <source>
        <dbReference type="Proteomes" id="UP000034736"/>
    </source>
</evidence>
<evidence type="ECO:0000256" key="1">
    <source>
        <dbReference type="SAM" id="MobiDB-lite"/>
    </source>
</evidence>
<dbReference type="InterPro" id="IPR029058">
    <property type="entry name" value="AB_hydrolase_fold"/>
</dbReference>
<feature type="region of interest" description="Disordered" evidence="1">
    <location>
        <begin position="1"/>
        <end position="20"/>
    </location>
</feature>
<dbReference type="Pfam" id="PF00561">
    <property type="entry name" value="Abhydrolase_1"/>
    <property type="match status" value="1"/>
</dbReference>
<dbReference type="Proteomes" id="UP000034736">
    <property type="component" value="Unassembled WGS sequence"/>
</dbReference>
<dbReference type="Gene3D" id="3.40.50.1820">
    <property type="entry name" value="alpha/beta hydrolase"/>
    <property type="match status" value="1"/>
</dbReference>
<proteinExistence type="predicted"/>
<feature type="compositionally biased region" description="Polar residues" evidence="1">
    <location>
        <begin position="1"/>
        <end position="10"/>
    </location>
</feature>
<dbReference type="AlphaFoldDB" id="A0A0G1K2V8"/>
<feature type="domain" description="AB hydrolase-1" evidence="2">
    <location>
        <begin position="53"/>
        <end position="164"/>
    </location>
</feature>
<sequence>MNMEGISNESPEAKNGSFEDQFAKKERIKVTGGVAEVIDIKAENPELNMPVFFAPAWGCTTEVYKPALKTLSETNRRTLSLDHPRTGGDMSKTPEEFVKKYPKEELRKAMNILDIMDEKGIPHADIIAHSEGAINIAIAATLHPEKFKNIVFFAPAGLIGKNTFGRLLKGFAGQGARAPSLKAGETTPEIPVTDTEKQVAGKAITEAIKYFAKNPLRGFREGKEIADSDIYEMLKYLHKEKGIGITIMSGVDDPVFPMEKMQKMVKSEIIDGFLSLRGGHGEIGNHPELYMKAAEDMLRKMDQKKTQTNK</sequence>
<dbReference type="EMBL" id="LCHU01000002">
    <property type="protein sequence ID" value="KKT42139.1"/>
    <property type="molecule type" value="Genomic_DNA"/>
</dbReference>
<organism evidence="3 4">
    <name type="scientific">Candidatus Giovannonibacteria bacterium GW2011_GWA2_44_13b</name>
    <dbReference type="NCBI Taxonomy" id="1618647"/>
    <lineage>
        <taxon>Bacteria</taxon>
        <taxon>Candidatus Giovannoniibacteriota</taxon>
    </lineage>
</organism>
<accession>A0A0G1K2V8</accession>
<gene>
    <name evidence="3" type="ORF">UW30_C0002G0050</name>
</gene>
<reference evidence="3 4" key="1">
    <citation type="journal article" date="2015" name="Nature">
        <title>rRNA introns, odd ribosomes, and small enigmatic genomes across a large radiation of phyla.</title>
        <authorList>
            <person name="Brown C.T."/>
            <person name="Hug L.A."/>
            <person name="Thomas B.C."/>
            <person name="Sharon I."/>
            <person name="Castelle C.J."/>
            <person name="Singh A."/>
            <person name="Wilkins M.J."/>
            <person name="Williams K.H."/>
            <person name="Banfield J.F."/>
        </authorList>
    </citation>
    <scope>NUCLEOTIDE SEQUENCE [LARGE SCALE GENOMIC DNA]</scope>
</reference>
<evidence type="ECO:0000313" key="3">
    <source>
        <dbReference type="EMBL" id="KKT42139.1"/>
    </source>
</evidence>
<protein>
    <recommendedName>
        <fullName evidence="2">AB hydrolase-1 domain-containing protein</fullName>
    </recommendedName>
</protein>
<comment type="caution">
    <text evidence="3">The sequence shown here is derived from an EMBL/GenBank/DDBJ whole genome shotgun (WGS) entry which is preliminary data.</text>
</comment>
<evidence type="ECO:0000259" key="2">
    <source>
        <dbReference type="Pfam" id="PF00561"/>
    </source>
</evidence>
<name>A0A0G1K2V8_9BACT</name>
<dbReference type="InterPro" id="IPR000073">
    <property type="entry name" value="AB_hydrolase_1"/>
</dbReference>